<evidence type="ECO:0000256" key="7">
    <source>
        <dbReference type="ARBA" id="ARBA00023136"/>
    </source>
</evidence>
<evidence type="ECO:0000313" key="11">
    <source>
        <dbReference type="Proteomes" id="UP001301350"/>
    </source>
</evidence>
<dbReference type="InterPro" id="IPR039175">
    <property type="entry name" value="TIM22"/>
</dbReference>
<dbReference type="PANTHER" id="PTHR14110">
    <property type="entry name" value="MITOCHONDRIAL IMPORT INNER MEMBRANE TRANSLOCASE SUBUNIT TIM22"/>
    <property type="match status" value="1"/>
</dbReference>
<comment type="subcellular location">
    <subcellularLocation>
        <location evidence="1 8">Mitochondrion inner membrane</location>
        <topology evidence="1 8">Multi-pass membrane protein</topology>
    </subcellularLocation>
</comment>
<dbReference type="EMBL" id="JANCYW010000001">
    <property type="protein sequence ID" value="KAK4534334.1"/>
    <property type="molecule type" value="Genomic_DNA"/>
</dbReference>
<keyword evidence="8" id="KW-0653">Protein transport</keyword>
<keyword evidence="5" id="KW-1133">Transmembrane helix</keyword>
<dbReference type="Proteomes" id="UP001301350">
    <property type="component" value="Unassembled WGS sequence"/>
</dbReference>
<proteinExistence type="inferred from homology"/>
<protein>
    <recommendedName>
        <fullName evidence="8">Mitochondrial import inner membrane translocase subunit TIM22</fullName>
    </recommendedName>
</protein>
<keyword evidence="8" id="KW-0811">Translocation</keyword>
<keyword evidence="6 8" id="KW-0496">Mitochondrion</keyword>
<keyword evidence="4 8" id="KW-0999">Mitochondrion inner membrane</keyword>
<comment type="subunit">
    <text evidence="8">Component of the TIM22 complex.</text>
</comment>
<keyword evidence="7" id="KW-0472">Membrane</keyword>
<dbReference type="GO" id="GO:0042721">
    <property type="term" value="C:TIM22 mitochondrial import inner membrane insertion complex"/>
    <property type="evidence" value="ECO:0007669"/>
    <property type="project" value="UniProtKB-UniRule"/>
</dbReference>
<reference evidence="10 11" key="1">
    <citation type="submission" date="2022-07" db="EMBL/GenBank/DDBJ databases">
        <title>Genome-wide signatures of adaptation to extreme environments.</title>
        <authorList>
            <person name="Cho C.H."/>
            <person name="Yoon H.S."/>
        </authorList>
    </citation>
    <scope>NUCLEOTIDE SEQUENCE [LARGE SCALE GENOMIC DNA]</scope>
    <source>
        <strain evidence="10 11">DBV 063 E5</strain>
    </source>
</reference>
<evidence type="ECO:0000256" key="4">
    <source>
        <dbReference type="ARBA" id="ARBA00022792"/>
    </source>
</evidence>
<dbReference type="AlphaFoldDB" id="A0AAV9IQD6"/>
<evidence type="ECO:0000256" key="9">
    <source>
        <dbReference type="SAM" id="MobiDB-lite"/>
    </source>
</evidence>
<gene>
    <name evidence="10" type="ORF">CDCA_CDCA01G0359</name>
</gene>
<evidence type="ECO:0000256" key="6">
    <source>
        <dbReference type="ARBA" id="ARBA00023128"/>
    </source>
</evidence>
<name>A0AAV9IQD6_CYACA</name>
<comment type="caution">
    <text evidence="10">The sequence shown here is derived from an EMBL/GenBank/DDBJ whole genome shotgun (WGS) entry which is preliminary data.</text>
</comment>
<evidence type="ECO:0000256" key="5">
    <source>
        <dbReference type="ARBA" id="ARBA00022989"/>
    </source>
</evidence>
<evidence type="ECO:0000256" key="1">
    <source>
        <dbReference type="ARBA" id="ARBA00004448"/>
    </source>
</evidence>
<comment type="function">
    <text evidence="8">Essential core component of the TIM22 complex, a complex that mediates the import and insertion of multi-pass transmembrane proteins into the mitochondrial inner membrane. In the TIM22 complex, it constitutes the voltage-activated and signal-gated channel. Forms a twin-pore translocase that uses the membrane potential as external driving force in 2 voltage-dependent steps.</text>
</comment>
<dbReference type="GO" id="GO:0008320">
    <property type="term" value="F:protein transmembrane transporter activity"/>
    <property type="evidence" value="ECO:0007669"/>
    <property type="project" value="UniProtKB-UniRule"/>
</dbReference>
<evidence type="ECO:0000256" key="8">
    <source>
        <dbReference type="RuleBase" id="RU367038"/>
    </source>
</evidence>
<organism evidence="10 11">
    <name type="scientific">Cyanidium caldarium</name>
    <name type="common">Red alga</name>
    <dbReference type="NCBI Taxonomy" id="2771"/>
    <lineage>
        <taxon>Eukaryota</taxon>
        <taxon>Rhodophyta</taxon>
        <taxon>Bangiophyceae</taxon>
        <taxon>Cyanidiales</taxon>
        <taxon>Cyanidiaceae</taxon>
        <taxon>Cyanidium</taxon>
    </lineage>
</organism>
<evidence type="ECO:0000256" key="3">
    <source>
        <dbReference type="ARBA" id="ARBA00022692"/>
    </source>
</evidence>
<comment type="similarity">
    <text evidence="2 8">Belongs to the Tim17/Tim22/Tim23 family.</text>
</comment>
<keyword evidence="11" id="KW-1185">Reference proteome</keyword>
<sequence length="230" mass="24658">MGLEGRILTDGSSRRQRLLALQPHWQPPPFACLPLWPLASHAPHPSSSILIASRSPKSGQRTPPPSRGDQPPAVGARRPVAQEFDLLPLNDKVFIVGLESVMQGVASGVLGGIAGLVYGGVAKRSLEAARVEGRKFFVTWGLFGAIYNLGMGLARSVRGQQDKYNSVIAACMSGAVFGREQGPSGMLAGCVQFAGFTYLLETFLVQPQQRKLEDAPGQSRTIEIPVENAR</sequence>
<dbReference type="GO" id="GO:0030943">
    <property type="term" value="F:mitochondrion targeting sequence binding"/>
    <property type="evidence" value="ECO:0007669"/>
    <property type="project" value="TreeGrafter"/>
</dbReference>
<evidence type="ECO:0000313" key="10">
    <source>
        <dbReference type="EMBL" id="KAK4534334.1"/>
    </source>
</evidence>
<feature type="region of interest" description="Disordered" evidence="9">
    <location>
        <begin position="47"/>
        <end position="75"/>
    </location>
</feature>
<dbReference type="PANTHER" id="PTHR14110:SF0">
    <property type="entry name" value="MITOCHONDRIAL IMPORT INNER MEMBRANE TRANSLOCASE SUBUNIT TIM22"/>
    <property type="match status" value="1"/>
</dbReference>
<evidence type="ECO:0000256" key="2">
    <source>
        <dbReference type="ARBA" id="ARBA00008444"/>
    </source>
</evidence>
<accession>A0AAV9IQD6</accession>
<keyword evidence="3" id="KW-0812">Transmembrane</keyword>
<keyword evidence="8" id="KW-0813">Transport</keyword>
<dbReference type="GO" id="GO:0045039">
    <property type="term" value="P:protein insertion into mitochondrial inner membrane"/>
    <property type="evidence" value="ECO:0007669"/>
    <property type="project" value="UniProtKB-UniRule"/>
</dbReference>
<dbReference type="Pfam" id="PF02466">
    <property type="entry name" value="Tim17"/>
    <property type="match status" value="1"/>
</dbReference>